<name>A0A6C0F147_9ZZZZ</name>
<dbReference type="GO" id="GO:0004483">
    <property type="term" value="F:methyltransferase cap1 activity"/>
    <property type="evidence" value="ECO:0007669"/>
    <property type="project" value="UniProtKB-ARBA"/>
</dbReference>
<sequence length="406" mass="46957">MLYILLPRANNAILEHLRCISKDKENENEPIISNSLSFYLYDIKNKINSYGDDWDEYRKYTNPYEWINSVIPGKSKCVSKYKPLSRSYFKMIEIMTSFELYVSNNGSAFESKISKMIGSIPISSFHLAEGPGGFIEALLNVRKNPKDKYIGMTILDDKHDTNIPAWKKSEYFLRNNPNVSIENGVTGTGDILCMENFKYCVGKYGSSMDLITADGGFDFSNDFNNQESNITKLLFGQICYAVCLQKQKGHFILKIFDCFMKHTVDLLYILSAFYEDVYITKPNTSRYANSEKYIVCKNFIFTNNQGFLEKFTECFQSLLACTDHINGFLSCPISNNFINKIEEYNAIFGQQQLDNIYQTIMLIDNTHKNDKIENYTRTNIQKCVNWCINHNVPHNTFLRTHDSGWD</sequence>
<dbReference type="EMBL" id="MN739014">
    <property type="protein sequence ID" value="QHT35206.1"/>
    <property type="molecule type" value="Genomic_DNA"/>
</dbReference>
<dbReference type="GO" id="GO:0005634">
    <property type="term" value="C:nucleus"/>
    <property type="evidence" value="ECO:0007669"/>
    <property type="project" value="TreeGrafter"/>
</dbReference>
<proteinExistence type="predicted"/>
<dbReference type="Pfam" id="PF01728">
    <property type="entry name" value="FtsJ"/>
    <property type="match status" value="1"/>
</dbReference>
<dbReference type="Gene3D" id="3.40.50.12760">
    <property type="match status" value="1"/>
</dbReference>
<organism evidence="2">
    <name type="scientific">viral metagenome</name>
    <dbReference type="NCBI Taxonomy" id="1070528"/>
    <lineage>
        <taxon>unclassified sequences</taxon>
        <taxon>metagenomes</taxon>
        <taxon>organismal metagenomes</taxon>
    </lineage>
</organism>
<dbReference type="InterPro" id="IPR002877">
    <property type="entry name" value="RNA_MeTrfase_FtsJ_dom"/>
</dbReference>
<evidence type="ECO:0000313" key="2">
    <source>
        <dbReference type="EMBL" id="QHT35206.1"/>
    </source>
</evidence>
<dbReference type="AlphaFoldDB" id="A0A6C0F147"/>
<dbReference type="GO" id="GO:0006370">
    <property type="term" value="P:7-methylguanosine mRNA capping"/>
    <property type="evidence" value="ECO:0007669"/>
    <property type="project" value="TreeGrafter"/>
</dbReference>
<protein>
    <recommendedName>
        <fullName evidence="1">Ribosomal RNA methyltransferase FtsJ domain-containing protein</fullName>
    </recommendedName>
</protein>
<feature type="domain" description="Ribosomal RNA methyltransferase FtsJ" evidence="1">
    <location>
        <begin position="85"/>
        <end position="299"/>
    </location>
</feature>
<dbReference type="InterPro" id="IPR029063">
    <property type="entry name" value="SAM-dependent_MTases_sf"/>
</dbReference>
<dbReference type="PANTHER" id="PTHR16121:SF0">
    <property type="entry name" value="CAP-SPECIFIC MRNA (NUCLEOSIDE-2'-O-)-METHYLTRANSFERASE 1"/>
    <property type="match status" value="1"/>
</dbReference>
<dbReference type="GO" id="GO:0005737">
    <property type="term" value="C:cytoplasm"/>
    <property type="evidence" value="ECO:0007669"/>
    <property type="project" value="TreeGrafter"/>
</dbReference>
<reference evidence="2" key="1">
    <citation type="journal article" date="2020" name="Nature">
        <title>Giant virus diversity and host interactions through global metagenomics.</title>
        <authorList>
            <person name="Schulz F."/>
            <person name="Roux S."/>
            <person name="Paez-Espino D."/>
            <person name="Jungbluth S."/>
            <person name="Walsh D.A."/>
            <person name="Denef V.J."/>
            <person name="McMahon K.D."/>
            <person name="Konstantinidis K.T."/>
            <person name="Eloe-Fadrosh E.A."/>
            <person name="Kyrpides N.C."/>
            <person name="Woyke T."/>
        </authorList>
    </citation>
    <scope>NUCLEOTIDE SEQUENCE</scope>
    <source>
        <strain evidence="2">GVMAG-M-3300009180-1</strain>
    </source>
</reference>
<dbReference type="GO" id="GO:0032259">
    <property type="term" value="P:methylation"/>
    <property type="evidence" value="ECO:0007669"/>
    <property type="project" value="InterPro"/>
</dbReference>
<dbReference type="SUPFAM" id="SSF53335">
    <property type="entry name" value="S-adenosyl-L-methionine-dependent methyltransferases"/>
    <property type="match status" value="1"/>
</dbReference>
<dbReference type="PANTHER" id="PTHR16121">
    <property type="entry name" value="CAP-SPECIFIC MRNA (NUCLEOSIDE-2'-O-)-METHYLTRANSFERASE 1-RELATED"/>
    <property type="match status" value="1"/>
</dbReference>
<accession>A0A6C0F147</accession>
<evidence type="ECO:0000259" key="1">
    <source>
        <dbReference type="Pfam" id="PF01728"/>
    </source>
</evidence>
<dbReference type="InterPro" id="IPR050851">
    <property type="entry name" value="mRNA_Cap_2O-Ribose_MeTrfase"/>
</dbReference>